<sequence length="799" mass="91528">MDGLNHLTQARVQNLPSLPSQSSSITAGHYVIKHLEEEAVEAWDSQIQTKIWFKSPPLAQDTIRLINGVKLFAESHDQGFCGDDEQGNWTWLEIAILEKEQDTSPKKIGKEELSKESHMNSFCTKDYTWLGGRVFRMDEDFLSSLEEGNVIAVRLCAQYPSWEIYARKGHLVFDVGSGDGPWPIRPLPCNGFQVPRRRNVKEWFDKAKNPANEEAKELSLFIAAMQKFQSLPPTNQLSYFRIAGIHDYPRNVSWNMDKKPIPYHDDDDVRRKKPVKNEENGSYCEHNTTLFPTWHRCYLLLFERRVSDLMKEEVKNRGRDRDEKWVEAASRWRLPYWDWAANPQLPELVANERIKVIVSWDATTDKCETAEVNNPMYRFQMPGGLVMGDKSYGDYRIQTDGEGPWDVCIGTSRHAISLYSEQNLWVQGHTVSEKVNKAFEKTKMQGQTLKDAVYRLLGNDYIPQYKYFATTKFTDPSGPKGYLSLEAIHNTVHNCIGGNTPMGIGHMEAPAVAAFDPVFWLHHSNVDRLLYLWQQVNGSLWFHSSDGCDDESATTPLRPFRKYVGKHGFYNSDAVRKTSDLGYTYDDSDKITDGEGHVCDEFLRKRINELYGPDKDAFERPETDVDPVINIDYDRYALGGLQYTLFFFIGPVRRNVPYAQQESLAGSMYTFSSPLQRSSKREGDGDSTKSKYSSPATGCSNCNKQADAGVRSRAQVPLTRSIPREKRTTRAEAEKFLKEELSWVAVISRGSLRMPREVFGKGLELSLWIGTNKLPDDRTGKTVFEDYVDVKWDWKEAEL</sequence>
<evidence type="ECO:0000313" key="15">
    <source>
        <dbReference type="Proteomes" id="UP000627934"/>
    </source>
</evidence>
<keyword evidence="7 14" id="KW-0503">Monooxygenase</keyword>
<comment type="caution">
    <text evidence="14">The sequence shown here is derived from an EMBL/GenBank/DDBJ whole genome shotgun (WGS) entry which is preliminary data.</text>
</comment>
<dbReference type="SUPFAM" id="SSF48056">
    <property type="entry name" value="Di-copper centre-containing domain"/>
    <property type="match status" value="1"/>
</dbReference>
<evidence type="ECO:0000256" key="3">
    <source>
        <dbReference type="ARBA" id="ARBA00011906"/>
    </source>
</evidence>
<organism evidence="14 15">
    <name type="scientific">Lasiodiplodia theobromae</name>
    <dbReference type="NCBI Taxonomy" id="45133"/>
    <lineage>
        <taxon>Eukaryota</taxon>
        <taxon>Fungi</taxon>
        <taxon>Dikarya</taxon>
        <taxon>Ascomycota</taxon>
        <taxon>Pezizomycotina</taxon>
        <taxon>Dothideomycetes</taxon>
        <taxon>Dothideomycetes incertae sedis</taxon>
        <taxon>Botryosphaeriales</taxon>
        <taxon>Botryosphaeriaceae</taxon>
        <taxon>Lasiodiplodia</taxon>
    </lineage>
</organism>
<dbReference type="Pfam" id="PF00264">
    <property type="entry name" value="Tyrosinase"/>
    <property type="match status" value="1"/>
</dbReference>
<keyword evidence="8" id="KW-0470">Melanin biosynthesis</keyword>
<evidence type="ECO:0000313" key="14">
    <source>
        <dbReference type="EMBL" id="KAF9628997.1"/>
    </source>
</evidence>
<dbReference type="Gene3D" id="2.60.310.20">
    <property type="match status" value="1"/>
</dbReference>
<dbReference type="InterPro" id="IPR050316">
    <property type="entry name" value="Tyrosinase/Hemocyanin"/>
</dbReference>
<evidence type="ECO:0000256" key="4">
    <source>
        <dbReference type="ARBA" id="ARBA00022723"/>
    </source>
</evidence>
<dbReference type="PROSITE" id="PS00497">
    <property type="entry name" value="TYROSINASE_1"/>
    <property type="match status" value="1"/>
</dbReference>
<protein>
    <recommendedName>
        <fullName evidence="3">tyrosinase</fullName>
        <ecNumber evidence="3">1.14.18.1</ecNumber>
    </recommendedName>
</protein>
<evidence type="ECO:0000256" key="11">
    <source>
        <dbReference type="SAM" id="MobiDB-lite"/>
    </source>
</evidence>
<keyword evidence="5" id="KW-0560">Oxidoreductase</keyword>
<dbReference type="Proteomes" id="UP000627934">
    <property type="component" value="Unassembled WGS sequence"/>
</dbReference>
<dbReference type="PANTHER" id="PTHR11474">
    <property type="entry name" value="TYROSINASE FAMILY MEMBER"/>
    <property type="match status" value="1"/>
</dbReference>
<dbReference type="AlphaFoldDB" id="A0A8H7IPN2"/>
<feature type="domain" description="Tyrosinase copper-binding" evidence="13">
    <location>
        <begin position="516"/>
        <end position="527"/>
    </location>
</feature>
<feature type="region of interest" description="Disordered" evidence="11">
    <location>
        <begin position="675"/>
        <end position="725"/>
    </location>
</feature>
<evidence type="ECO:0000256" key="2">
    <source>
        <dbReference type="ARBA" id="ARBA00009928"/>
    </source>
</evidence>
<dbReference type="PRINTS" id="PR00092">
    <property type="entry name" value="TYROSINASE"/>
</dbReference>
<evidence type="ECO:0000256" key="10">
    <source>
        <dbReference type="ARBA" id="ARBA00048881"/>
    </source>
</evidence>
<evidence type="ECO:0000256" key="1">
    <source>
        <dbReference type="ARBA" id="ARBA00001973"/>
    </source>
</evidence>
<dbReference type="GO" id="GO:0042438">
    <property type="term" value="P:melanin biosynthetic process"/>
    <property type="evidence" value="ECO:0007669"/>
    <property type="project" value="UniProtKB-KW"/>
</dbReference>
<evidence type="ECO:0000256" key="6">
    <source>
        <dbReference type="ARBA" id="ARBA00023008"/>
    </source>
</evidence>
<keyword evidence="6" id="KW-0186">Copper</keyword>
<evidence type="ECO:0000259" key="13">
    <source>
        <dbReference type="PROSITE" id="PS00498"/>
    </source>
</evidence>
<reference evidence="14" key="1">
    <citation type="submission" date="2016-08" db="EMBL/GenBank/DDBJ databases">
        <authorList>
            <person name="Yan J."/>
        </authorList>
    </citation>
    <scope>NUCLEOTIDE SEQUENCE</scope>
    <source>
        <strain evidence="14">CSS-01s</strain>
    </source>
</reference>
<name>A0A8H7IPN2_9PEZI</name>
<dbReference type="Pfam" id="PF18132">
    <property type="entry name" value="Tyrosinase_C"/>
    <property type="match status" value="1"/>
</dbReference>
<feature type="compositionally biased region" description="Basic and acidic residues" evidence="11">
    <location>
        <begin position="679"/>
        <end position="689"/>
    </location>
</feature>
<evidence type="ECO:0000256" key="8">
    <source>
        <dbReference type="ARBA" id="ARBA00023101"/>
    </source>
</evidence>
<comment type="catalytic activity">
    <reaction evidence="10">
        <text>L-tyrosine + O2 = L-dopaquinone + H2O</text>
        <dbReference type="Rhea" id="RHEA:18117"/>
        <dbReference type="ChEBI" id="CHEBI:15377"/>
        <dbReference type="ChEBI" id="CHEBI:15379"/>
        <dbReference type="ChEBI" id="CHEBI:57924"/>
        <dbReference type="ChEBI" id="CHEBI:58315"/>
        <dbReference type="EC" id="1.14.18.1"/>
    </reaction>
</comment>
<comment type="cofactor">
    <cofactor evidence="1">
        <name>Cu(2+)</name>
        <dbReference type="ChEBI" id="CHEBI:29036"/>
    </cofactor>
</comment>
<feature type="domain" description="Tyrosinase copper-binding" evidence="12">
    <location>
        <begin position="286"/>
        <end position="303"/>
    </location>
</feature>
<keyword evidence="4" id="KW-0479">Metal-binding</keyword>
<dbReference type="GO" id="GO:0046872">
    <property type="term" value="F:metal ion binding"/>
    <property type="evidence" value="ECO:0007669"/>
    <property type="project" value="UniProtKB-KW"/>
</dbReference>
<dbReference type="InterPro" id="IPR002227">
    <property type="entry name" value="Tyrosinase_Cu-bd"/>
</dbReference>
<feature type="compositionally biased region" description="Polar residues" evidence="11">
    <location>
        <begin position="690"/>
        <end position="704"/>
    </location>
</feature>
<accession>A0A8H7IPN2</accession>
<comment type="catalytic activity">
    <reaction evidence="9">
        <text>2 L-dopa + O2 = 2 L-dopaquinone + 2 H2O</text>
        <dbReference type="Rhea" id="RHEA:34287"/>
        <dbReference type="ChEBI" id="CHEBI:15377"/>
        <dbReference type="ChEBI" id="CHEBI:15379"/>
        <dbReference type="ChEBI" id="CHEBI:57504"/>
        <dbReference type="ChEBI" id="CHEBI:57924"/>
        <dbReference type="EC" id="1.14.18.1"/>
    </reaction>
</comment>
<comment type="similarity">
    <text evidence="2">Belongs to the tyrosinase family.</text>
</comment>
<dbReference type="GO" id="GO:0004503">
    <property type="term" value="F:tyrosinase activity"/>
    <property type="evidence" value="ECO:0007669"/>
    <property type="project" value="UniProtKB-EC"/>
</dbReference>
<dbReference type="Gene3D" id="1.10.1280.10">
    <property type="entry name" value="Di-copper center containing domain from catechol oxidase"/>
    <property type="match status" value="1"/>
</dbReference>
<dbReference type="InterPro" id="IPR041640">
    <property type="entry name" value="Tyrosinase_C"/>
</dbReference>
<evidence type="ECO:0000256" key="9">
    <source>
        <dbReference type="ARBA" id="ARBA00048233"/>
    </source>
</evidence>
<dbReference type="PANTHER" id="PTHR11474:SF76">
    <property type="entry name" value="SHKT DOMAIN-CONTAINING PROTEIN"/>
    <property type="match status" value="1"/>
</dbReference>
<proteinExistence type="inferred from homology"/>
<dbReference type="EC" id="1.14.18.1" evidence="3"/>
<reference evidence="14" key="2">
    <citation type="journal article" date="2018" name="DNA Res.">
        <title>Comparative genome and transcriptome analyses reveal adaptations to opportunistic infections in woody plant degrading pathogens of Botryosphaeriaceae.</title>
        <authorList>
            <person name="Yan J.Y."/>
            <person name="Zhao W.S."/>
            <person name="Chen Z."/>
            <person name="Xing Q.K."/>
            <person name="Zhang W."/>
            <person name="Chethana K.W.T."/>
            <person name="Xue M.F."/>
            <person name="Xu J.P."/>
            <person name="Phillips A.J.L."/>
            <person name="Wang Y."/>
            <person name="Liu J.H."/>
            <person name="Liu M."/>
            <person name="Zhou Y."/>
            <person name="Jayawardena R.S."/>
            <person name="Manawasinghe I.S."/>
            <person name="Huang J.B."/>
            <person name="Qiao G.H."/>
            <person name="Fu C.Y."/>
            <person name="Guo F.F."/>
            <person name="Dissanayake A.J."/>
            <person name="Peng Y.L."/>
            <person name="Hyde K.D."/>
            <person name="Li X.H."/>
        </authorList>
    </citation>
    <scope>NUCLEOTIDE SEQUENCE</scope>
    <source>
        <strain evidence="14">CSS-01s</strain>
    </source>
</reference>
<dbReference type="InterPro" id="IPR008922">
    <property type="entry name" value="Di-copper_centre_dom_sf"/>
</dbReference>
<gene>
    <name evidence="14" type="ORF">BFW01_g10200</name>
</gene>
<dbReference type="PROSITE" id="PS00498">
    <property type="entry name" value="TYROSINASE_2"/>
    <property type="match status" value="1"/>
</dbReference>
<evidence type="ECO:0000256" key="7">
    <source>
        <dbReference type="ARBA" id="ARBA00023033"/>
    </source>
</evidence>
<evidence type="ECO:0000256" key="5">
    <source>
        <dbReference type="ARBA" id="ARBA00023002"/>
    </source>
</evidence>
<dbReference type="EMBL" id="MDYX01000024">
    <property type="protein sequence ID" value="KAF9628997.1"/>
    <property type="molecule type" value="Genomic_DNA"/>
</dbReference>
<evidence type="ECO:0000259" key="12">
    <source>
        <dbReference type="PROSITE" id="PS00497"/>
    </source>
</evidence>